<name>A0A507F883_9FUNG</name>
<protein>
    <submittedName>
        <fullName evidence="2">Uncharacterized protein</fullName>
    </submittedName>
</protein>
<comment type="caution">
    <text evidence="2">The sequence shown here is derived from an EMBL/GenBank/DDBJ whole genome shotgun (WGS) entry which is preliminary data.</text>
</comment>
<accession>A0A507F883</accession>
<proteinExistence type="predicted"/>
<dbReference type="Proteomes" id="UP000320333">
    <property type="component" value="Unassembled WGS sequence"/>
</dbReference>
<dbReference type="EMBL" id="QEAP01000224">
    <property type="protein sequence ID" value="TPX72489.1"/>
    <property type="molecule type" value="Genomic_DNA"/>
</dbReference>
<feature type="compositionally biased region" description="Acidic residues" evidence="1">
    <location>
        <begin position="74"/>
        <end position="85"/>
    </location>
</feature>
<feature type="region of interest" description="Disordered" evidence="1">
    <location>
        <begin position="74"/>
        <end position="168"/>
    </location>
</feature>
<reference evidence="2 3" key="1">
    <citation type="journal article" date="2019" name="Sci. Rep.">
        <title>Comparative genomics of chytrid fungi reveal insights into the obligate biotrophic and pathogenic lifestyle of Synchytrium endobioticum.</title>
        <authorList>
            <person name="van de Vossenberg B.T.L.H."/>
            <person name="Warris S."/>
            <person name="Nguyen H.D.T."/>
            <person name="van Gent-Pelzer M.P.E."/>
            <person name="Joly D.L."/>
            <person name="van de Geest H.C."/>
            <person name="Bonants P.J.M."/>
            <person name="Smith D.S."/>
            <person name="Levesque C.A."/>
            <person name="van der Lee T.A.J."/>
        </authorList>
    </citation>
    <scope>NUCLEOTIDE SEQUENCE [LARGE SCALE GENOMIC DNA]</scope>
    <source>
        <strain evidence="2 3">CBS 675.73</strain>
    </source>
</reference>
<evidence type="ECO:0000313" key="2">
    <source>
        <dbReference type="EMBL" id="TPX72489.1"/>
    </source>
</evidence>
<feature type="compositionally biased region" description="Polar residues" evidence="1">
    <location>
        <begin position="95"/>
        <end position="107"/>
    </location>
</feature>
<gene>
    <name evidence="2" type="ORF">CcCBS67573_g05837</name>
</gene>
<evidence type="ECO:0000256" key="1">
    <source>
        <dbReference type="SAM" id="MobiDB-lite"/>
    </source>
</evidence>
<dbReference type="AlphaFoldDB" id="A0A507F883"/>
<keyword evidence="3" id="KW-1185">Reference proteome</keyword>
<organism evidence="2 3">
    <name type="scientific">Chytriomyces confervae</name>
    <dbReference type="NCBI Taxonomy" id="246404"/>
    <lineage>
        <taxon>Eukaryota</taxon>
        <taxon>Fungi</taxon>
        <taxon>Fungi incertae sedis</taxon>
        <taxon>Chytridiomycota</taxon>
        <taxon>Chytridiomycota incertae sedis</taxon>
        <taxon>Chytridiomycetes</taxon>
        <taxon>Chytridiales</taxon>
        <taxon>Chytriomycetaceae</taxon>
        <taxon>Chytriomyces</taxon>
    </lineage>
</organism>
<evidence type="ECO:0000313" key="3">
    <source>
        <dbReference type="Proteomes" id="UP000320333"/>
    </source>
</evidence>
<dbReference type="OrthoDB" id="2149198at2759"/>
<sequence>MASVADGSGSAVPVVRWDRSWSAARPFPAPPAHAIGNTPGIKVASTKAHFYKWKPAPEKEPVDFSEDDLYIIEVSDDDEQEDEVMSVDKKDETEASTVNAVEPQNEQAVVDASAAPINYDDANDGTMMETDGVQGGGEDEDEEPQDFSSLKMALGGLPGAGGRSGPLKLNTLATRFLNDQRHEHHDTPPNSAI</sequence>